<keyword evidence="3" id="KW-1185">Reference proteome</keyword>
<keyword evidence="1" id="KW-0732">Signal</keyword>
<feature type="signal peptide" evidence="1">
    <location>
        <begin position="1"/>
        <end position="20"/>
    </location>
</feature>
<evidence type="ECO:0000256" key="1">
    <source>
        <dbReference type="SAM" id="SignalP"/>
    </source>
</evidence>
<comment type="caution">
    <text evidence="2">The sequence shown here is derived from an EMBL/GenBank/DDBJ whole genome shotgun (WGS) entry which is preliminary data.</text>
</comment>
<name>A0ABT3P508_9ALTE</name>
<dbReference type="PANTHER" id="PTHR11261:SF3">
    <property type="entry name" value="RETINOL-BINDING PROTEIN 3"/>
    <property type="match status" value="1"/>
</dbReference>
<dbReference type="SUPFAM" id="SSF52096">
    <property type="entry name" value="ClpP/crotonase"/>
    <property type="match status" value="1"/>
</dbReference>
<sequence length="237" mass="26582">MRNLLTVIFALSLFTFTAHAALATHTEPMLSRSEIREIVCNTINFLEHEYLFPEQASGASEELLRILESSEIHQASPFGMFKQKFEHTLINTTSDTGFELTLREQYNPLDTNIGKQQEYVIQTEKLAKEIGYIRLHGDFLYSTSMREFDSAMTHLATSKALIIDLREAGLGTLPIATHILRFILKPNMVLAHVYLNPGASPALILSPADSPPSPAFFAKPVFILHSNFVAGPWEFLS</sequence>
<dbReference type="PANTHER" id="PTHR11261">
    <property type="entry name" value="INTERPHOTORECEPTOR RETINOID-BINDING PROTEIN"/>
    <property type="match status" value="1"/>
</dbReference>
<gene>
    <name evidence="2" type="ORF">OPS25_04975</name>
</gene>
<reference evidence="2" key="1">
    <citation type="submission" date="2022-11" db="EMBL/GenBank/DDBJ databases">
        <title>Alteromonas sp. nov., isolated from sea water of the Qingdao.</title>
        <authorList>
            <person name="Wang Q."/>
        </authorList>
    </citation>
    <scope>NUCLEOTIDE SEQUENCE</scope>
    <source>
        <strain evidence="2">ASW11-7</strain>
    </source>
</reference>
<evidence type="ECO:0000313" key="3">
    <source>
        <dbReference type="Proteomes" id="UP001142810"/>
    </source>
</evidence>
<proteinExistence type="predicted"/>
<dbReference type="Proteomes" id="UP001142810">
    <property type="component" value="Unassembled WGS sequence"/>
</dbReference>
<feature type="chain" id="PRO_5047294296" description="Tail specific protease domain-containing protein" evidence="1">
    <location>
        <begin position="21"/>
        <end position="237"/>
    </location>
</feature>
<accession>A0ABT3P508</accession>
<organism evidence="2 3">
    <name type="scientific">Alteromonas aquimaris</name>
    <dbReference type="NCBI Taxonomy" id="2998417"/>
    <lineage>
        <taxon>Bacteria</taxon>
        <taxon>Pseudomonadati</taxon>
        <taxon>Pseudomonadota</taxon>
        <taxon>Gammaproteobacteria</taxon>
        <taxon>Alteromonadales</taxon>
        <taxon>Alteromonadaceae</taxon>
        <taxon>Alteromonas/Salinimonas group</taxon>
        <taxon>Alteromonas</taxon>
    </lineage>
</organism>
<dbReference type="EMBL" id="JAPFRD010000005">
    <property type="protein sequence ID" value="MCW8107849.1"/>
    <property type="molecule type" value="Genomic_DNA"/>
</dbReference>
<protein>
    <recommendedName>
        <fullName evidence="4">Tail specific protease domain-containing protein</fullName>
    </recommendedName>
</protein>
<evidence type="ECO:0008006" key="4">
    <source>
        <dbReference type="Google" id="ProtNLM"/>
    </source>
</evidence>
<dbReference type="RefSeq" id="WP_265616538.1">
    <property type="nucleotide sequence ID" value="NZ_JAPFRD010000005.1"/>
</dbReference>
<evidence type="ECO:0000313" key="2">
    <source>
        <dbReference type="EMBL" id="MCW8107849.1"/>
    </source>
</evidence>
<dbReference type="InterPro" id="IPR029045">
    <property type="entry name" value="ClpP/crotonase-like_dom_sf"/>
</dbReference>
<dbReference type="Gene3D" id="3.90.226.10">
    <property type="entry name" value="2-enoyl-CoA Hydratase, Chain A, domain 1"/>
    <property type="match status" value="1"/>
</dbReference>